<dbReference type="EMBL" id="CP025583">
    <property type="protein sequence ID" value="AUM75328.1"/>
    <property type="molecule type" value="Genomic_DNA"/>
</dbReference>
<keyword evidence="1" id="KW-0175">Coiled coil</keyword>
<sequence length="440" mass="47828">MKADTSRRGVAIETIDPQARGTTAVGDPSGIVIGSPMGASGSPAVFWPLRHPVDSPLLGNIPFLFWLIETTRPRKIVQLGLGDGLIHMALCQAVERLGGQSLCVGVDLDGCDWPEQLRRQHQAEYSAFSTLIHGGWPSDGAGLVRGADLLILNAPLDRDQCQSISDHWLSQLSNKAVVLTIDAARVLGHPDLRNRLIEGAASVLAAGPFSPAGEMIDVTLLGEVQPERLRHLVDAGETSPIRLTARQVFKTLGKGVEDACRLRELQAQNNALRSSAQTLKDAGAAAKATSAAQAGERADELSAELDAAKRQAEAANAQIDELRRQNAQLEEAHATRIEDIAVLMREHKLRQKETADEAARLRDEVERLTRKNAEQDRAHKAQLAQLRETQEAALAELQGQLVAMQALHEDTLREIFASTSWRVTRPMRGLKAAISRRPAE</sequence>
<evidence type="ECO:0000256" key="1">
    <source>
        <dbReference type="SAM" id="Coils"/>
    </source>
</evidence>
<dbReference type="AlphaFoldDB" id="A0A2K9MI67"/>
<dbReference type="OrthoDB" id="7210452at2"/>
<organism evidence="2 3">
    <name type="scientific">Paracoccus jeotgali</name>
    <dbReference type="NCBI Taxonomy" id="2065379"/>
    <lineage>
        <taxon>Bacteria</taxon>
        <taxon>Pseudomonadati</taxon>
        <taxon>Pseudomonadota</taxon>
        <taxon>Alphaproteobacteria</taxon>
        <taxon>Rhodobacterales</taxon>
        <taxon>Paracoccaceae</taxon>
        <taxon>Paracoccus</taxon>
    </lineage>
</organism>
<feature type="coiled-coil region" evidence="1">
    <location>
        <begin position="262"/>
        <end position="414"/>
    </location>
</feature>
<protein>
    <submittedName>
        <fullName evidence="2">Uncharacterized protein</fullName>
    </submittedName>
</protein>
<accession>A0A2K9MI67</accession>
<gene>
    <name evidence="2" type="ORF">CYR75_14415</name>
</gene>
<dbReference type="KEGG" id="paru:CYR75_14415"/>
<proteinExistence type="predicted"/>
<reference evidence="3" key="1">
    <citation type="submission" date="2017-12" db="EMBL/GenBank/DDBJ databases">
        <title>Genomic analysis of Paracoccus sp. CBA4604.</title>
        <authorList>
            <person name="Roh S.W."/>
            <person name="Kim J.Y."/>
            <person name="Kim J.S."/>
        </authorList>
    </citation>
    <scope>NUCLEOTIDE SEQUENCE [LARGE SCALE GENOMIC DNA]</scope>
    <source>
        <strain evidence="3">CBA4604</strain>
    </source>
</reference>
<dbReference type="RefSeq" id="WP_101500670.1">
    <property type="nucleotide sequence ID" value="NZ_CP025583.1"/>
</dbReference>
<evidence type="ECO:0000313" key="2">
    <source>
        <dbReference type="EMBL" id="AUM75328.1"/>
    </source>
</evidence>
<evidence type="ECO:0000313" key="3">
    <source>
        <dbReference type="Proteomes" id="UP000234882"/>
    </source>
</evidence>
<dbReference type="Proteomes" id="UP000234882">
    <property type="component" value="Chromosome"/>
</dbReference>
<name>A0A2K9MI67_9RHOB</name>
<keyword evidence="3" id="KW-1185">Reference proteome</keyword>